<evidence type="ECO:0000313" key="6">
    <source>
        <dbReference type="Proteomes" id="UP000234752"/>
    </source>
</evidence>
<dbReference type="FunFam" id="3.20.20.10:FF:000018">
    <property type="entry name" value="Pyridoxal phosphate homeostasis protein"/>
    <property type="match status" value="1"/>
</dbReference>
<dbReference type="PANTHER" id="PTHR10146">
    <property type="entry name" value="PROLINE SYNTHETASE CO-TRANSCRIBED BACTERIAL HOMOLOG PROTEIN"/>
    <property type="match status" value="1"/>
</dbReference>
<protein>
    <recommendedName>
        <fullName evidence="2">Pyridoxal phosphate homeostasis protein</fullName>
        <shortName evidence="2">PLP homeostasis protein</shortName>
    </recommendedName>
</protein>
<keyword evidence="1 2" id="KW-0663">Pyridoxal phosphate</keyword>
<dbReference type="SUPFAM" id="SSF51419">
    <property type="entry name" value="PLP-binding barrel"/>
    <property type="match status" value="1"/>
</dbReference>
<dbReference type="NCBIfam" id="TIGR00044">
    <property type="entry name" value="YggS family pyridoxal phosphate-dependent enzyme"/>
    <property type="match status" value="1"/>
</dbReference>
<comment type="cofactor">
    <cofactor evidence="3">
        <name>pyridoxal 5'-phosphate</name>
        <dbReference type="ChEBI" id="CHEBI:597326"/>
    </cofactor>
</comment>
<dbReference type="PIRSF" id="PIRSF004848">
    <property type="entry name" value="YBL036c_PLPDEIII"/>
    <property type="match status" value="1"/>
</dbReference>
<dbReference type="OrthoDB" id="9804072at2"/>
<dbReference type="InterPro" id="IPR029066">
    <property type="entry name" value="PLP-binding_barrel"/>
</dbReference>
<evidence type="ECO:0000256" key="1">
    <source>
        <dbReference type="ARBA" id="ARBA00022898"/>
    </source>
</evidence>
<comment type="similarity">
    <text evidence="2 4">Belongs to the pyridoxal phosphate-binding protein YggS/PROSC family.</text>
</comment>
<accession>A0A2K9NBN6</accession>
<dbReference type="AlphaFoldDB" id="A0A2K9NBN6"/>
<evidence type="ECO:0000256" key="4">
    <source>
        <dbReference type="RuleBase" id="RU004514"/>
    </source>
</evidence>
<dbReference type="InterPro" id="IPR011078">
    <property type="entry name" value="PyrdxlP_homeostasis"/>
</dbReference>
<dbReference type="RefSeq" id="WP_102112245.1">
    <property type="nucleotide sequence ID" value="NZ_BMGN01000002.1"/>
</dbReference>
<dbReference type="HAMAP" id="MF_02087">
    <property type="entry name" value="PLP_homeostasis"/>
    <property type="match status" value="1"/>
</dbReference>
<dbReference type="KEGG" id="ncb:C0V82_10180"/>
<gene>
    <name evidence="5" type="ORF">C0V82_10180</name>
</gene>
<dbReference type="GO" id="GO:0030170">
    <property type="term" value="F:pyridoxal phosphate binding"/>
    <property type="evidence" value="ECO:0007669"/>
    <property type="project" value="UniProtKB-UniRule"/>
</dbReference>
<dbReference type="PANTHER" id="PTHR10146:SF14">
    <property type="entry name" value="PYRIDOXAL PHOSPHATE HOMEOSTASIS PROTEIN"/>
    <property type="match status" value="1"/>
</dbReference>
<evidence type="ECO:0000313" key="5">
    <source>
        <dbReference type="EMBL" id="AUN30563.1"/>
    </source>
</evidence>
<name>A0A2K9NBN6_9PROT</name>
<dbReference type="InterPro" id="IPR001608">
    <property type="entry name" value="Ala_racemase_N"/>
</dbReference>
<dbReference type="Gene3D" id="3.20.20.10">
    <property type="entry name" value="Alanine racemase"/>
    <property type="match status" value="1"/>
</dbReference>
<organism evidence="5 6">
    <name type="scientific">Niveispirillum cyanobacteriorum</name>
    <dbReference type="NCBI Taxonomy" id="1612173"/>
    <lineage>
        <taxon>Bacteria</taxon>
        <taxon>Pseudomonadati</taxon>
        <taxon>Pseudomonadota</taxon>
        <taxon>Alphaproteobacteria</taxon>
        <taxon>Rhodospirillales</taxon>
        <taxon>Azospirillaceae</taxon>
        <taxon>Niveispirillum</taxon>
    </lineage>
</organism>
<dbReference type="Pfam" id="PF01168">
    <property type="entry name" value="Ala_racemase_N"/>
    <property type="match status" value="1"/>
</dbReference>
<feature type="modified residue" description="N6-(pyridoxal phosphate)lysine" evidence="2 3">
    <location>
        <position position="40"/>
    </location>
</feature>
<dbReference type="CDD" id="cd00635">
    <property type="entry name" value="PLPDE_III_YBL036c_like"/>
    <property type="match status" value="1"/>
</dbReference>
<evidence type="ECO:0000256" key="3">
    <source>
        <dbReference type="PIRSR" id="PIRSR004848-1"/>
    </source>
</evidence>
<evidence type="ECO:0000256" key="2">
    <source>
        <dbReference type="HAMAP-Rule" id="MF_02087"/>
    </source>
</evidence>
<dbReference type="Proteomes" id="UP000234752">
    <property type="component" value="Chromosome eg_1"/>
</dbReference>
<dbReference type="EMBL" id="CP025611">
    <property type="protein sequence ID" value="AUN30563.1"/>
    <property type="molecule type" value="Genomic_DNA"/>
</dbReference>
<proteinExistence type="inferred from homology"/>
<reference evidence="5 6" key="1">
    <citation type="submission" date="2017-12" db="EMBL/GenBank/DDBJ databases">
        <title>Genomes of bacteria within cyanobacterial aggregates.</title>
        <authorList>
            <person name="Cai H."/>
        </authorList>
    </citation>
    <scope>NUCLEOTIDE SEQUENCE [LARGE SCALE GENOMIC DNA]</scope>
    <source>
        <strain evidence="5 6">TH16</strain>
    </source>
</reference>
<keyword evidence="6" id="KW-1185">Reference proteome</keyword>
<comment type="function">
    <text evidence="2">Pyridoxal 5'-phosphate (PLP)-binding protein, which is involved in PLP homeostasis.</text>
</comment>
<sequence length="231" mass="24715">MTDPANDVAANLAEIKARIDKAAAEAGRPAGAARLIAVSKVQPVEKLESALSAGHRLFGENRVQEAKAKFPGARERYPDIELHLIGPLQTNKVKEAVSLFDVIQTLDRPKLAAALAEEGRKQGRLPRLFVEVNVGAEPQKAGIAPADLAAFLDECRDVHGLTIDGLMCIPPADQEPAPFFALLSDLAQRHGLREVSMGMSGDYELAVRLGASFVRVGTAIFGERIKPGTHA</sequence>